<dbReference type="Gene3D" id="2.60.120.260">
    <property type="entry name" value="Galactose-binding domain-like"/>
    <property type="match status" value="1"/>
</dbReference>
<keyword evidence="7" id="KW-0732">Signal</keyword>
<feature type="active site" description="Charge relay system" evidence="5 6">
    <location>
        <position position="240"/>
    </location>
</feature>
<dbReference type="GO" id="GO:0006508">
    <property type="term" value="P:proteolysis"/>
    <property type="evidence" value="ECO:0007669"/>
    <property type="project" value="UniProtKB-KW"/>
</dbReference>
<evidence type="ECO:0000256" key="6">
    <source>
        <dbReference type="PROSITE-ProRule" id="PRU01240"/>
    </source>
</evidence>
<name>A0A1M4EA94_9ACTN</name>
<dbReference type="InterPro" id="IPR015500">
    <property type="entry name" value="Peptidase_S8_subtilisin-rel"/>
</dbReference>
<dbReference type="PROSITE" id="PS51892">
    <property type="entry name" value="SUBTILASE"/>
    <property type="match status" value="1"/>
</dbReference>
<comment type="similarity">
    <text evidence="1 6">Belongs to the peptidase S8 family.</text>
</comment>
<evidence type="ECO:0000256" key="5">
    <source>
        <dbReference type="PIRSR" id="PIRSR615500-1"/>
    </source>
</evidence>
<dbReference type="PRINTS" id="PR00723">
    <property type="entry name" value="SUBTILISIN"/>
</dbReference>
<dbReference type="InterPro" id="IPR036852">
    <property type="entry name" value="Peptidase_S8/S53_dom_sf"/>
</dbReference>
<dbReference type="GO" id="GO:0004252">
    <property type="term" value="F:serine-type endopeptidase activity"/>
    <property type="evidence" value="ECO:0007669"/>
    <property type="project" value="UniProtKB-UniRule"/>
</dbReference>
<organism evidence="9">
    <name type="scientific">Nonomuraea gerenzanensis</name>
    <dbReference type="NCBI Taxonomy" id="93944"/>
    <lineage>
        <taxon>Bacteria</taxon>
        <taxon>Bacillati</taxon>
        <taxon>Actinomycetota</taxon>
        <taxon>Actinomycetes</taxon>
        <taxon>Streptosporangiales</taxon>
        <taxon>Streptosporangiaceae</taxon>
        <taxon>Nonomuraea</taxon>
    </lineage>
</organism>
<dbReference type="InterPro" id="IPR008969">
    <property type="entry name" value="CarboxyPept-like_regulatory"/>
</dbReference>
<accession>A0A1M4EA94</accession>
<sequence length="838" mass="87614">MRMSRKAPALACALTLLGAALSGAVPAQAATGDPAIASVIAPAVLAGFDARATTDLWVRMSGKADLAPARKLANRAARGRDVVERLHDSADRDQGPLRRLLEAEGVRSTAYWVTNAVYVEDASEALVRKIAKLPGVEEIRAPVTYTLPEPVRSTPTGPAAAAGLTWGLSNINADDVWARTGRRGEDVVVANIDSGVQYDHPALVRSYRGANGDGTFTHDYNWYDPLDECPGQAPCDHNSHGTHTMGTMAGDDGQGNQIGVAPGVRWIAAKGCTTDQCSEQALVASSQWMLAPTDSSGANPDVSKRPHIVNNSWGASLTTQPFMEDIQLAWAASGIMGIWSNGNDGPACQTSGTPGGRIINYSVGAYDVDNRIAGFSSRGPGQDGEIKPNISAPGVNVRSSVPGSAYAFYNGTSMAAPHVAGAVALLWSARPEYVRDIAGTRLLLDLSAIDTDDTSCGGTAADNAVHGEGRLDALALVEAGTRGTATLAGTVTDATTGLPVEGATVTLTGPLTRTSTLGADGVYRYTLIAGEYQLKAEAFGYRITTRTATLDKDGSVTLDLALPPTERIDLTGTVTDASGLGRGLAAKITADDGKGHTWITESDPATGAYTLPLLPSLTYTLTTRATEPGYDPDVQQVTMGETARRLDLGLTVGLACVARGYEVIRDGSTEPFDGTAAPKGWTVTDVDPRIPNYAHQPGWVFTDAGGRGNRTGGTGGFAIVDSLHSGRGHLQDTYLTSPAYDLTTRASATLEFAHDLKPAVNSTTGVDLSVDGGRTWKTVWSAKGFPGAPGPAARVVPLPGAGGQADVRIRLHYRGQLSGWWAVDDLFVGHRTCRPATS</sequence>
<dbReference type="InterPro" id="IPR000209">
    <property type="entry name" value="Peptidase_S8/S53_dom"/>
</dbReference>
<feature type="signal peptide" evidence="7">
    <location>
        <begin position="1"/>
        <end position="29"/>
    </location>
</feature>
<dbReference type="Pfam" id="PF00082">
    <property type="entry name" value="Peptidase_S8"/>
    <property type="match status" value="1"/>
</dbReference>
<dbReference type="AlphaFoldDB" id="A0A1M4EA94"/>
<dbReference type="SUPFAM" id="SSF49464">
    <property type="entry name" value="Carboxypeptidase regulatory domain-like"/>
    <property type="match status" value="1"/>
</dbReference>
<feature type="active site" description="Charge relay system" evidence="5 6">
    <location>
        <position position="193"/>
    </location>
</feature>
<evidence type="ECO:0000259" key="8">
    <source>
        <dbReference type="Pfam" id="PF00082"/>
    </source>
</evidence>
<dbReference type="InterPro" id="IPR023828">
    <property type="entry name" value="Peptidase_S8_Ser-AS"/>
</dbReference>
<gene>
    <name evidence="9" type="ORF">BN4615_P5154</name>
</gene>
<keyword evidence="4 6" id="KW-0720">Serine protease</keyword>
<protein>
    <submittedName>
        <fullName evidence="9">Copper binding protein, plastocyanin/azurin family</fullName>
    </submittedName>
</protein>
<evidence type="ECO:0000256" key="3">
    <source>
        <dbReference type="ARBA" id="ARBA00022801"/>
    </source>
</evidence>
<feature type="domain" description="Peptidase S8/S53" evidence="8">
    <location>
        <begin position="184"/>
        <end position="433"/>
    </location>
</feature>
<dbReference type="Gene3D" id="2.60.40.1120">
    <property type="entry name" value="Carboxypeptidase-like, regulatory domain"/>
    <property type="match status" value="2"/>
</dbReference>
<reference evidence="9" key="1">
    <citation type="submission" date="2016-04" db="EMBL/GenBank/DDBJ databases">
        <authorList>
            <person name="Evans L.H."/>
            <person name="Alamgir A."/>
            <person name="Owens N."/>
            <person name="Weber N.D."/>
            <person name="Virtaneva K."/>
            <person name="Barbian K."/>
            <person name="Babar A."/>
            <person name="Rosenke K."/>
        </authorList>
    </citation>
    <scope>NUCLEOTIDE SEQUENCE</scope>
    <source>
        <strain evidence="9">Nono1</strain>
    </source>
</reference>
<evidence type="ECO:0000256" key="1">
    <source>
        <dbReference type="ARBA" id="ARBA00011073"/>
    </source>
</evidence>
<dbReference type="EMBL" id="LT559118">
    <property type="protein sequence ID" value="SBO95638.1"/>
    <property type="molecule type" value="Genomic_DNA"/>
</dbReference>
<dbReference type="SUPFAM" id="SSF52743">
    <property type="entry name" value="Subtilisin-like"/>
    <property type="match status" value="1"/>
</dbReference>
<dbReference type="PROSITE" id="PS00138">
    <property type="entry name" value="SUBTILASE_SER"/>
    <property type="match status" value="1"/>
</dbReference>
<keyword evidence="3 6" id="KW-0378">Hydrolase</keyword>
<feature type="chain" id="PRO_5012793144" evidence="7">
    <location>
        <begin position="30"/>
        <end position="838"/>
    </location>
</feature>
<dbReference type="Pfam" id="PF13620">
    <property type="entry name" value="CarboxypepD_reg"/>
    <property type="match status" value="1"/>
</dbReference>
<feature type="active site" description="Charge relay system" evidence="5 6">
    <location>
        <position position="413"/>
    </location>
</feature>
<proteinExistence type="inferred from homology"/>
<dbReference type="PANTHER" id="PTHR43806:SF67">
    <property type="entry name" value="EGF-LIKE DOMAIN-CONTAINING PROTEIN"/>
    <property type="match status" value="1"/>
</dbReference>
<evidence type="ECO:0000256" key="2">
    <source>
        <dbReference type="ARBA" id="ARBA00022670"/>
    </source>
</evidence>
<dbReference type="InterPro" id="IPR050131">
    <property type="entry name" value="Peptidase_S8_subtilisin-like"/>
</dbReference>
<dbReference type="Gene3D" id="3.40.50.200">
    <property type="entry name" value="Peptidase S8/S53 domain"/>
    <property type="match status" value="1"/>
</dbReference>
<keyword evidence="2 6" id="KW-0645">Protease</keyword>
<evidence type="ECO:0000313" key="9">
    <source>
        <dbReference type="EMBL" id="SBO95638.1"/>
    </source>
</evidence>
<evidence type="ECO:0000256" key="4">
    <source>
        <dbReference type="ARBA" id="ARBA00022825"/>
    </source>
</evidence>
<evidence type="ECO:0000256" key="7">
    <source>
        <dbReference type="SAM" id="SignalP"/>
    </source>
</evidence>
<dbReference type="PANTHER" id="PTHR43806">
    <property type="entry name" value="PEPTIDASE S8"/>
    <property type="match status" value="1"/>
</dbReference>